<dbReference type="GO" id="GO:0008757">
    <property type="term" value="F:S-adenosylmethionine-dependent methyltransferase activity"/>
    <property type="evidence" value="ECO:0007669"/>
    <property type="project" value="InterPro"/>
</dbReference>
<dbReference type="CDD" id="cd02440">
    <property type="entry name" value="AdoMet_MTases"/>
    <property type="match status" value="1"/>
</dbReference>
<dbReference type="OrthoDB" id="9807911at2"/>
<dbReference type="HOGENOM" id="CLU_090201_3_0_5"/>
<organism evidence="2 3">
    <name type="scientific">Roseobacter litoralis (strain ATCC 49566 / DSM 6996 / JCM 21268 / NBRC 15278 / OCh 149)</name>
    <dbReference type="NCBI Taxonomy" id="391595"/>
    <lineage>
        <taxon>Bacteria</taxon>
        <taxon>Pseudomonadati</taxon>
        <taxon>Pseudomonadota</taxon>
        <taxon>Alphaproteobacteria</taxon>
        <taxon>Rhodobacterales</taxon>
        <taxon>Roseobacteraceae</taxon>
        <taxon>Roseobacter</taxon>
    </lineage>
</organism>
<dbReference type="EMBL" id="CP002623">
    <property type="protein sequence ID" value="AEI92095.1"/>
    <property type="molecule type" value="Genomic_DNA"/>
</dbReference>
<dbReference type="eggNOG" id="COG4976">
    <property type="taxonomic scope" value="Bacteria"/>
</dbReference>
<dbReference type="Gene3D" id="3.40.50.150">
    <property type="entry name" value="Vaccinia Virus protein VP39"/>
    <property type="match status" value="1"/>
</dbReference>
<dbReference type="PANTHER" id="PTHR43591:SF110">
    <property type="entry name" value="RHODANESE DOMAIN-CONTAINING PROTEIN"/>
    <property type="match status" value="1"/>
</dbReference>
<proteinExistence type="predicted"/>
<evidence type="ECO:0000313" key="3">
    <source>
        <dbReference type="Proteomes" id="UP000001353"/>
    </source>
</evidence>
<keyword evidence="3" id="KW-1185">Reference proteome</keyword>
<dbReference type="RefSeq" id="WP_013960040.1">
    <property type="nucleotide sequence ID" value="NC_015730.1"/>
</dbReference>
<dbReference type="PANTHER" id="PTHR43591">
    <property type="entry name" value="METHYLTRANSFERASE"/>
    <property type="match status" value="1"/>
</dbReference>
<evidence type="ECO:0000313" key="2">
    <source>
        <dbReference type="EMBL" id="AEI92095.1"/>
    </source>
</evidence>
<dbReference type="InterPro" id="IPR013216">
    <property type="entry name" value="Methyltransf_11"/>
</dbReference>
<dbReference type="KEGG" id="rli:RLO149_c000630"/>
<dbReference type="Proteomes" id="UP000001353">
    <property type="component" value="Chromosome"/>
</dbReference>
<dbReference type="Pfam" id="PF08241">
    <property type="entry name" value="Methyltransf_11"/>
    <property type="match status" value="1"/>
</dbReference>
<evidence type="ECO:0000259" key="1">
    <source>
        <dbReference type="Pfam" id="PF08241"/>
    </source>
</evidence>
<gene>
    <name evidence="2" type="ordered locus">RLO149_c000630</name>
</gene>
<protein>
    <submittedName>
        <fullName evidence="2">Methyltransferase-like protein</fullName>
    </submittedName>
</protein>
<feature type="domain" description="Methyltransferase type 11" evidence="1">
    <location>
        <begin position="65"/>
        <end position="157"/>
    </location>
</feature>
<name>F7ZDX6_ROSLO</name>
<reference evidence="2 3" key="1">
    <citation type="journal article" date="2011" name="BMC Genomics">
        <title>Comparative genome analysis and genome-guided physiological analysis of Roseobacter litoralis.</title>
        <authorList>
            <person name="Kalhoefer D."/>
            <person name="Thole S."/>
            <person name="Voget S."/>
            <person name="Lehmann R."/>
            <person name="Liesegang H."/>
            <person name="Wollher A."/>
            <person name="Daniel R."/>
            <person name="Simon M."/>
            <person name="Brinkhoff T."/>
        </authorList>
    </citation>
    <scope>NUCLEOTIDE SEQUENCE [LARGE SCALE GENOMIC DNA]</scope>
    <source>
        <strain evidence="3">ATCC 49566 / DSM 6996 / JCM 21268 / NBRC 15278 / OCh 149</strain>
    </source>
</reference>
<dbReference type="SUPFAM" id="SSF53335">
    <property type="entry name" value="S-adenosyl-L-methionine-dependent methyltransferases"/>
    <property type="match status" value="1"/>
</dbReference>
<sequence>MTQEKEDERLDLEAAYSVRTPAENAALYASWAKTYDESFAAASDYVFPQQVAQVFHEQGGHGPVLDAGAGTGLVAEAIAARKTCLIDAFDISSAMLSVARSKGVYRKLVQGDLTGKLPFANGSYGSVVSAGTFTHGHVGPEALGELMRVAASGALFVLTIKAELYETRGFGAKFGGLGAQIYDFQTQEVPIYGAGAQISHALDAGVIACFRKV</sequence>
<dbReference type="GO" id="GO:0032259">
    <property type="term" value="P:methylation"/>
    <property type="evidence" value="ECO:0007669"/>
    <property type="project" value="UniProtKB-KW"/>
</dbReference>
<accession>F7ZDX6</accession>
<dbReference type="InterPro" id="IPR029063">
    <property type="entry name" value="SAM-dependent_MTases_sf"/>
</dbReference>
<dbReference type="STRING" id="391595.RLO149_c000630"/>
<dbReference type="AlphaFoldDB" id="F7ZDX6"/>